<proteinExistence type="predicted"/>
<evidence type="ECO:0000259" key="2">
    <source>
        <dbReference type="Pfam" id="PF14361"/>
    </source>
</evidence>
<keyword evidence="4" id="KW-1185">Reference proteome</keyword>
<evidence type="ECO:0000313" key="3">
    <source>
        <dbReference type="EMBL" id="MEX5716995.1"/>
    </source>
</evidence>
<dbReference type="Gene3D" id="1.10.10.2840">
    <property type="entry name" value="PucR C-terminal helix-turn-helix domain"/>
    <property type="match status" value="1"/>
</dbReference>
<sequence length="383" mass="40940">MPTPGSDPADRLPMLARECLEDVDELAEAYAAEVAGFEGYAGRVEPQDLAETARASFELLLRLVGGLVVPDRLHRLSAELGRRRARSGVPLEELLRAVRMDFTVLWAALLARAGDADLPALTAGAVRVWEAVEQHTVQAHIGYLDELAVLARAHERERSLLVARLLSSDGADRQLVAHVATSLSVDADSAFGVAVARHEAEHALVAAVASRHGAGAHHVQHHDGAIVLVAELPRGSSGEVPEWLGGVPCAVGPVARGLARVPAVVRLTCQLAAAMDPATDHAVTLRQVWPRLVARRLGDEAVPLVGDAVLGGLDVIGEYERERLVETVLTHAAGGSVAATARRLYCHRNTVLNRLNRFRELTGYDPTLPDDSAVVLVALACRR</sequence>
<organism evidence="3 4">
    <name type="scientific">Geodermatophilus maliterrae</name>
    <dbReference type="NCBI Taxonomy" id="3162531"/>
    <lineage>
        <taxon>Bacteria</taxon>
        <taxon>Bacillati</taxon>
        <taxon>Actinomycetota</taxon>
        <taxon>Actinomycetes</taxon>
        <taxon>Geodermatophilales</taxon>
        <taxon>Geodermatophilaceae</taxon>
        <taxon>Geodermatophilus</taxon>
    </lineage>
</organism>
<name>A0ABV3X8Z3_9ACTN</name>
<protein>
    <submittedName>
        <fullName evidence="3">PucR family transcriptional regulator</fullName>
    </submittedName>
</protein>
<dbReference type="PANTHER" id="PTHR33744">
    <property type="entry name" value="CARBOHYDRATE DIACID REGULATOR"/>
    <property type="match status" value="1"/>
</dbReference>
<dbReference type="RefSeq" id="WP_369202425.1">
    <property type="nucleotide sequence ID" value="NZ_JBFNXQ010000002.1"/>
</dbReference>
<dbReference type="InterPro" id="IPR051448">
    <property type="entry name" value="CdaR-like_regulators"/>
</dbReference>
<evidence type="ECO:0000259" key="1">
    <source>
        <dbReference type="Pfam" id="PF13556"/>
    </source>
</evidence>
<dbReference type="InterPro" id="IPR025751">
    <property type="entry name" value="RsbRD_N_dom"/>
</dbReference>
<feature type="domain" description="RsbT co-antagonist protein RsbRD N-terminal" evidence="2">
    <location>
        <begin position="23"/>
        <end position="158"/>
    </location>
</feature>
<evidence type="ECO:0000313" key="4">
    <source>
        <dbReference type="Proteomes" id="UP001560045"/>
    </source>
</evidence>
<dbReference type="PANTHER" id="PTHR33744:SF1">
    <property type="entry name" value="DNA-BINDING TRANSCRIPTIONAL ACTIVATOR ADER"/>
    <property type="match status" value="1"/>
</dbReference>
<accession>A0ABV3X8Z3</accession>
<reference evidence="3 4" key="1">
    <citation type="submission" date="2024-06" db="EMBL/GenBank/DDBJ databases">
        <title>Draft genome sequence of Geodermatophilus badlandi, a novel member of the Geodermatophilaceae isolated from badland sedimentary rocks in the Red desert, Wyoming, USA.</title>
        <authorList>
            <person name="Ben Tekaya S."/>
            <person name="Nouioui I."/>
            <person name="Flores G.M."/>
            <person name="Shaal M.N."/>
            <person name="Bredoire F."/>
            <person name="Basile F."/>
            <person name="Van Diepen L."/>
            <person name="Ward N.L."/>
        </authorList>
    </citation>
    <scope>NUCLEOTIDE SEQUENCE [LARGE SCALE GENOMIC DNA]</scope>
    <source>
        <strain evidence="3 4">WL48A</strain>
    </source>
</reference>
<dbReference type="InterPro" id="IPR042070">
    <property type="entry name" value="PucR_C-HTH_sf"/>
</dbReference>
<dbReference type="Proteomes" id="UP001560045">
    <property type="component" value="Unassembled WGS sequence"/>
</dbReference>
<dbReference type="Pfam" id="PF14361">
    <property type="entry name" value="RsbRD_N"/>
    <property type="match status" value="1"/>
</dbReference>
<gene>
    <name evidence="3" type="ORF">ABQ292_01270</name>
</gene>
<dbReference type="InterPro" id="IPR025736">
    <property type="entry name" value="PucR_C-HTH_dom"/>
</dbReference>
<feature type="domain" description="PucR C-terminal helix-turn-helix" evidence="1">
    <location>
        <begin position="324"/>
        <end position="380"/>
    </location>
</feature>
<dbReference type="Pfam" id="PF13556">
    <property type="entry name" value="HTH_30"/>
    <property type="match status" value="1"/>
</dbReference>
<dbReference type="EMBL" id="JBFNXQ010000002">
    <property type="protein sequence ID" value="MEX5716995.1"/>
    <property type="molecule type" value="Genomic_DNA"/>
</dbReference>
<comment type="caution">
    <text evidence="3">The sequence shown here is derived from an EMBL/GenBank/DDBJ whole genome shotgun (WGS) entry which is preliminary data.</text>
</comment>